<dbReference type="InterPro" id="IPR050707">
    <property type="entry name" value="HTH_MetabolicPath_Reg"/>
</dbReference>
<dbReference type="InterPro" id="IPR036388">
    <property type="entry name" value="WH-like_DNA-bd_sf"/>
</dbReference>
<evidence type="ECO:0000259" key="4">
    <source>
        <dbReference type="PROSITE" id="PS51077"/>
    </source>
</evidence>
<evidence type="ECO:0000313" key="6">
    <source>
        <dbReference type="EMBL" id="MBF4501382.1"/>
    </source>
</evidence>
<keyword evidence="7" id="KW-1185">Reference proteome</keyword>
<dbReference type="InterPro" id="IPR005471">
    <property type="entry name" value="Tscrpt_reg_IclR_N"/>
</dbReference>
<evidence type="ECO:0000256" key="2">
    <source>
        <dbReference type="ARBA" id="ARBA00023125"/>
    </source>
</evidence>
<comment type="caution">
    <text evidence="6">The sequence shown here is derived from an EMBL/GenBank/DDBJ whole genome shotgun (WGS) entry which is preliminary data.</text>
</comment>
<name>A0A8J7KCE8_9BACL</name>
<dbReference type="InterPro" id="IPR029016">
    <property type="entry name" value="GAF-like_dom_sf"/>
</dbReference>
<dbReference type="Pfam" id="PF09339">
    <property type="entry name" value="HTH_IclR"/>
    <property type="match status" value="1"/>
</dbReference>
<dbReference type="InterPro" id="IPR014757">
    <property type="entry name" value="Tscrpt_reg_IclR_C"/>
</dbReference>
<dbReference type="GO" id="GO:0045892">
    <property type="term" value="P:negative regulation of DNA-templated transcription"/>
    <property type="evidence" value="ECO:0007669"/>
    <property type="project" value="TreeGrafter"/>
</dbReference>
<organism evidence="6 7">
    <name type="scientific">Savagea serpentis</name>
    <dbReference type="NCBI Taxonomy" id="2785297"/>
    <lineage>
        <taxon>Bacteria</taxon>
        <taxon>Bacillati</taxon>
        <taxon>Bacillota</taxon>
        <taxon>Bacilli</taxon>
        <taxon>Bacillales</taxon>
        <taxon>Caryophanaceae</taxon>
        <taxon>Savagea</taxon>
    </lineage>
</organism>
<accession>A0A8J7KCE8</accession>
<feature type="domain" description="HTH iclR-type" evidence="4">
    <location>
        <begin position="10"/>
        <end position="72"/>
    </location>
</feature>
<dbReference type="RefSeq" id="WP_194562858.1">
    <property type="nucleotide sequence ID" value="NZ_JADKPV010000003.1"/>
</dbReference>
<evidence type="ECO:0000259" key="5">
    <source>
        <dbReference type="PROSITE" id="PS51078"/>
    </source>
</evidence>
<dbReference type="PROSITE" id="PS51078">
    <property type="entry name" value="ICLR_ED"/>
    <property type="match status" value="1"/>
</dbReference>
<reference evidence="6" key="1">
    <citation type="submission" date="2020-11" db="EMBL/GenBank/DDBJ databases">
        <title>Multidrug resistant novel bacterium Savagea serpentis sp. nov., isolated from the scats of a vine snake (Ahaetulla nasuta).</title>
        <authorList>
            <person name="Venkata Ramana V."/>
            <person name="Vikas Patil S."/>
            <person name="Yogita Lugani V."/>
        </authorList>
    </citation>
    <scope>NUCLEOTIDE SEQUENCE</scope>
    <source>
        <strain evidence="6">SN6</strain>
    </source>
</reference>
<dbReference type="Gene3D" id="3.30.450.40">
    <property type="match status" value="1"/>
</dbReference>
<dbReference type="GO" id="GO:0003700">
    <property type="term" value="F:DNA-binding transcription factor activity"/>
    <property type="evidence" value="ECO:0007669"/>
    <property type="project" value="TreeGrafter"/>
</dbReference>
<keyword evidence="3" id="KW-0804">Transcription</keyword>
<dbReference type="PANTHER" id="PTHR30136:SF8">
    <property type="entry name" value="TRANSCRIPTIONAL REGULATORY PROTEIN"/>
    <property type="match status" value="1"/>
</dbReference>
<gene>
    <name evidence="6" type="ORF">IRY55_08410</name>
</gene>
<dbReference type="Proteomes" id="UP000622653">
    <property type="component" value="Unassembled WGS sequence"/>
</dbReference>
<sequence length="246" mass="27437">MKIVKDGTTIQSLDIGLRVLNLIATSDTPLRFVDIQEKTQMTKSNLYKYLNTLLISGVVTKSEESGFYYTGPKLIEYGVEAIANQDVHEIISPYLHKLGAQLNTSILFAIATFNGPVITKIWSPNQSINIGAQLGTILPPQSSSGKIFRTFYENEISPIWFEQAYDLSAKEQKEISEKKVAFSKEPLIKSVSSFSSPILSFNKELIGTLIAVGFSDQIPDSIDDERTELFLNVQQSISKQFGYHSK</sequence>
<feature type="domain" description="IclR-ED" evidence="5">
    <location>
        <begin position="73"/>
        <end position="243"/>
    </location>
</feature>
<keyword evidence="2" id="KW-0238">DNA-binding</keyword>
<dbReference type="EMBL" id="JADKPV010000003">
    <property type="protein sequence ID" value="MBF4501382.1"/>
    <property type="molecule type" value="Genomic_DNA"/>
</dbReference>
<dbReference type="SUPFAM" id="SSF46785">
    <property type="entry name" value="Winged helix' DNA-binding domain"/>
    <property type="match status" value="1"/>
</dbReference>
<dbReference type="AlphaFoldDB" id="A0A8J7KCE8"/>
<dbReference type="InterPro" id="IPR036390">
    <property type="entry name" value="WH_DNA-bd_sf"/>
</dbReference>
<proteinExistence type="predicted"/>
<evidence type="ECO:0000256" key="1">
    <source>
        <dbReference type="ARBA" id="ARBA00023015"/>
    </source>
</evidence>
<dbReference type="PROSITE" id="PS51077">
    <property type="entry name" value="HTH_ICLR"/>
    <property type="match status" value="1"/>
</dbReference>
<dbReference type="GO" id="GO:0003677">
    <property type="term" value="F:DNA binding"/>
    <property type="evidence" value="ECO:0007669"/>
    <property type="project" value="UniProtKB-KW"/>
</dbReference>
<protein>
    <submittedName>
        <fullName evidence="6">Helix-turn-helix domain-containing protein</fullName>
    </submittedName>
</protein>
<keyword evidence="1" id="KW-0805">Transcription regulation</keyword>
<dbReference type="SMART" id="SM00346">
    <property type="entry name" value="HTH_ICLR"/>
    <property type="match status" value="1"/>
</dbReference>
<evidence type="ECO:0000256" key="3">
    <source>
        <dbReference type="ARBA" id="ARBA00023163"/>
    </source>
</evidence>
<evidence type="ECO:0000313" key="7">
    <source>
        <dbReference type="Proteomes" id="UP000622653"/>
    </source>
</evidence>
<dbReference type="Gene3D" id="1.10.10.10">
    <property type="entry name" value="Winged helix-like DNA-binding domain superfamily/Winged helix DNA-binding domain"/>
    <property type="match status" value="1"/>
</dbReference>
<dbReference type="SUPFAM" id="SSF55781">
    <property type="entry name" value="GAF domain-like"/>
    <property type="match status" value="1"/>
</dbReference>
<dbReference type="PANTHER" id="PTHR30136">
    <property type="entry name" value="HELIX-TURN-HELIX TRANSCRIPTIONAL REGULATOR, ICLR FAMILY"/>
    <property type="match status" value="1"/>
</dbReference>